<dbReference type="Pfam" id="PF00682">
    <property type="entry name" value="HMGL-like"/>
    <property type="match status" value="1"/>
</dbReference>
<organism evidence="2 3">
    <name type="scientific">Cyclotella cryptica</name>
    <dbReference type="NCBI Taxonomy" id="29204"/>
    <lineage>
        <taxon>Eukaryota</taxon>
        <taxon>Sar</taxon>
        <taxon>Stramenopiles</taxon>
        <taxon>Ochrophyta</taxon>
        <taxon>Bacillariophyta</taxon>
        <taxon>Coscinodiscophyceae</taxon>
        <taxon>Thalassiosirophycidae</taxon>
        <taxon>Stephanodiscales</taxon>
        <taxon>Stephanodiscaceae</taxon>
        <taxon>Cyclotella</taxon>
    </lineage>
</organism>
<accession>A0ABD3PU11</accession>
<sequence length="313" mass="34957">MFCQSGSIVHPPLPPTLLHHLPRPRHPRTLQMPPPPPIHPQLHLRTLRNGEQSLEKLEIERNVAKLCMDIIKAGFLIASPDDFIAIKRIATWWGARLLCTNEKDIAQAWDAVWWAVRPRIHTFIATSEIHMKSKLNKSPEEFVEIAVRAVQYPKSLGCDEIEFSTEDVGRSDPEFLYQILAQVIVAGMTTSTIPDTTGWKLLWEFQGLIAKLRKNVVEADRAATMNNMFWSKTCCHGRYLDKDRSGKDNAIRRIVGIGIVVGKIDDGGGWEGIKAGMARLGSVMEAVVSASQGMATSGKYERSEEAGAYRYGG</sequence>
<proteinExistence type="predicted"/>
<dbReference type="InterPro" id="IPR000891">
    <property type="entry name" value="PYR_CT"/>
</dbReference>
<dbReference type="SUPFAM" id="SSF51569">
    <property type="entry name" value="Aldolase"/>
    <property type="match status" value="1"/>
</dbReference>
<name>A0ABD3PU11_9STRA</name>
<protein>
    <recommendedName>
        <fullName evidence="1">Pyruvate carboxyltransferase domain-containing protein</fullName>
    </recommendedName>
</protein>
<reference evidence="2 3" key="1">
    <citation type="journal article" date="2020" name="G3 (Bethesda)">
        <title>Improved Reference Genome for Cyclotella cryptica CCMP332, a Model for Cell Wall Morphogenesis, Salinity Adaptation, and Lipid Production in Diatoms (Bacillariophyta).</title>
        <authorList>
            <person name="Roberts W.R."/>
            <person name="Downey K.M."/>
            <person name="Ruck E.C."/>
            <person name="Traller J.C."/>
            <person name="Alverson A.J."/>
        </authorList>
    </citation>
    <scope>NUCLEOTIDE SEQUENCE [LARGE SCALE GENOMIC DNA]</scope>
    <source>
        <strain evidence="2 3">CCMP332</strain>
    </source>
</reference>
<evidence type="ECO:0000313" key="3">
    <source>
        <dbReference type="Proteomes" id="UP001516023"/>
    </source>
</evidence>
<feature type="domain" description="Pyruvate carboxyltransferase" evidence="1">
    <location>
        <begin position="46"/>
        <end position="217"/>
    </location>
</feature>
<gene>
    <name evidence="2" type="ORF">HJC23_010040</name>
</gene>
<dbReference type="InterPro" id="IPR050073">
    <property type="entry name" value="2-IPM_HCS-like"/>
</dbReference>
<keyword evidence="3" id="KW-1185">Reference proteome</keyword>
<dbReference type="Gene3D" id="3.20.20.70">
    <property type="entry name" value="Aldolase class I"/>
    <property type="match status" value="1"/>
</dbReference>
<evidence type="ECO:0000313" key="2">
    <source>
        <dbReference type="EMBL" id="KAL3790761.1"/>
    </source>
</evidence>
<evidence type="ECO:0000259" key="1">
    <source>
        <dbReference type="Pfam" id="PF00682"/>
    </source>
</evidence>
<comment type="caution">
    <text evidence="2">The sequence shown here is derived from an EMBL/GenBank/DDBJ whole genome shotgun (WGS) entry which is preliminary data.</text>
</comment>
<dbReference type="PANTHER" id="PTHR10277:SF9">
    <property type="entry name" value="2-ISOPROPYLMALATE SYNTHASE 1, CHLOROPLASTIC-RELATED"/>
    <property type="match status" value="1"/>
</dbReference>
<dbReference type="EMBL" id="JABMIG020000123">
    <property type="protein sequence ID" value="KAL3790761.1"/>
    <property type="molecule type" value="Genomic_DNA"/>
</dbReference>
<dbReference type="AlphaFoldDB" id="A0ABD3PU11"/>
<dbReference type="InterPro" id="IPR013785">
    <property type="entry name" value="Aldolase_TIM"/>
</dbReference>
<dbReference type="Proteomes" id="UP001516023">
    <property type="component" value="Unassembled WGS sequence"/>
</dbReference>
<dbReference type="PANTHER" id="PTHR10277">
    <property type="entry name" value="HOMOCITRATE SYNTHASE-RELATED"/>
    <property type="match status" value="1"/>
</dbReference>
<dbReference type="GO" id="GO:0003824">
    <property type="term" value="F:catalytic activity"/>
    <property type="evidence" value="ECO:0007669"/>
    <property type="project" value="UniProtKB-ARBA"/>
</dbReference>